<reference evidence="1 2" key="1">
    <citation type="submission" date="2017-11" db="EMBL/GenBank/DDBJ databases">
        <title>Complete genome of a free-living desiccation-tolerant cyanobacterium and its photosynthetic adaptation to extreme terrestrial habitat.</title>
        <authorList>
            <person name="Shang J."/>
        </authorList>
    </citation>
    <scope>NUCLEOTIDE SEQUENCE [LARGE SCALE GENOMIC DNA]</scope>
    <source>
        <strain evidence="1 2">CCNUN1</strain>
    </source>
</reference>
<gene>
    <name evidence="1" type="ORF">COO91_07070</name>
</gene>
<accession>A0A2K8T014</accession>
<dbReference type="KEGG" id="nfl:COO91_07070"/>
<evidence type="ECO:0000313" key="2">
    <source>
        <dbReference type="Proteomes" id="UP000232003"/>
    </source>
</evidence>
<proteinExistence type="predicted"/>
<dbReference type="EMBL" id="CP024785">
    <property type="protein sequence ID" value="AUB41032.1"/>
    <property type="molecule type" value="Genomic_DNA"/>
</dbReference>
<name>A0A2K8T014_9NOSO</name>
<dbReference type="Proteomes" id="UP000232003">
    <property type="component" value="Chromosome"/>
</dbReference>
<organism evidence="1 2">
    <name type="scientific">Nostoc flagelliforme CCNUN1</name>
    <dbReference type="NCBI Taxonomy" id="2038116"/>
    <lineage>
        <taxon>Bacteria</taxon>
        <taxon>Bacillati</taxon>
        <taxon>Cyanobacteriota</taxon>
        <taxon>Cyanophyceae</taxon>
        <taxon>Nostocales</taxon>
        <taxon>Nostocaceae</taxon>
        <taxon>Nostoc</taxon>
    </lineage>
</organism>
<evidence type="ECO:0000313" key="1">
    <source>
        <dbReference type="EMBL" id="AUB41032.1"/>
    </source>
</evidence>
<sequence>MYLTQSNQDEGDVSGVAGVSGRANLNRFNPLQLEDSGLRVKQLQQQLKDIGLYL</sequence>
<dbReference type="AlphaFoldDB" id="A0A2K8T014"/>
<keyword evidence="2" id="KW-1185">Reference proteome</keyword>
<protein>
    <submittedName>
        <fullName evidence="1">Peptidoglycan-binding</fullName>
    </submittedName>
</protein>